<reference evidence="9" key="1">
    <citation type="submission" date="2020-03" db="EMBL/GenBank/DDBJ databases">
        <title>Solimonas marina sp. nov., isolated from deep seawater of the Pacific Ocean.</title>
        <authorList>
            <person name="Liu X."/>
            <person name="Lai Q."/>
            <person name="Sun F."/>
            <person name="Gai Y."/>
            <person name="Li G."/>
            <person name="Shao Z."/>
        </authorList>
    </citation>
    <scope>NUCLEOTIDE SEQUENCE</scope>
    <source>
        <strain evidence="9">C16B3</strain>
    </source>
</reference>
<dbReference type="EMBL" id="JAAVXB010000004">
    <property type="protein sequence ID" value="NKF22377.1"/>
    <property type="molecule type" value="Genomic_DNA"/>
</dbReference>
<protein>
    <submittedName>
        <fullName evidence="9">MFS transporter</fullName>
    </submittedName>
</protein>
<feature type="transmembrane region" description="Helical" evidence="7">
    <location>
        <begin position="71"/>
        <end position="90"/>
    </location>
</feature>
<feature type="transmembrane region" description="Helical" evidence="7">
    <location>
        <begin position="29"/>
        <end position="50"/>
    </location>
</feature>
<dbReference type="Gene3D" id="1.20.1250.20">
    <property type="entry name" value="MFS general substrate transporter like domains"/>
    <property type="match status" value="1"/>
</dbReference>
<sequence>MTTIDRGSSRSAPQPAPVAAPPAAASKPLTYSAACVGISLLLGIMQGLGVNMVSANLPYIQGSLGSDQIEASWLVTVYMMTNVAMAPLLIKFRNQYGLRLFADLALSLFIVVTAAHLLTNDLRTALAMRAALGIAAAPLTSLALLYMIEAFPPSRLTMALPLGLTATQISIPLARIFPIDLLQIDQWHGIYLVELGLGLMALASVNLLRLPPRPMFPSFDRLDVIVFPLFAGGMAMLCAVLSQGSTLWWTERAWLGWCLAGAIACLFTAAIIELRRSRPMLDYRWLTSTYMLRFFSSILLFRIVLSEQTSGAVGLLTTLGMYNEQEHLLFGFVLLATIAGSLTVMWFMTHDRLRYVLIFALLLIIVAALSDAGSTNLVRPMNFYLTQTAIGYASALFLPAAMFFGITQAFARGPAYLVSFSAIFSIGNNVGGLAGSALVRSFVTWREKFHSNHLVGDMNLGDPEVAQRVHQLSGAFAPSVSDTTLRSAEGAAQLSAQASRESYVLAYNDAFILIACIAAVVLIWFTYLTFRAHRDSTRNAPMPGTARS</sequence>
<keyword evidence="4 7" id="KW-1133">Transmembrane helix</keyword>
<gene>
    <name evidence="9" type="ORF">G7Y82_08600</name>
</gene>
<evidence type="ECO:0000256" key="2">
    <source>
        <dbReference type="ARBA" id="ARBA00022448"/>
    </source>
</evidence>
<feature type="transmembrane region" description="Helical" evidence="7">
    <location>
        <begin position="130"/>
        <end position="148"/>
    </location>
</feature>
<accession>A0A969W8J5</accession>
<evidence type="ECO:0000256" key="7">
    <source>
        <dbReference type="SAM" id="Phobius"/>
    </source>
</evidence>
<feature type="transmembrane region" description="Helical" evidence="7">
    <location>
        <begin position="222"/>
        <end position="242"/>
    </location>
</feature>
<feature type="transmembrane region" description="Helical" evidence="7">
    <location>
        <begin position="510"/>
        <end position="530"/>
    </location>
</feature>
<evidence type="ECO:0000256" key="1">
    <source>
        <dbReference type="ARBA" id="ARBA00004141"/>
    </source>
</evidence>
<dbReference type="InterPro" id="IPR020846">
    <property type="entry name" value="MFS_dom"/>
</dbReference>
<comment type="caution">
    <text evidence="9">The sequence shown here is derived from an EMBL/GenBank/DDBJ whole genome shotgun (WGS) entry which is preliminary data.</text>
</comment>
<feature type="transmembrane region" description="Helical" evidence="7">
    <location>
        <begin position="416"/>
        <end position="439"/>
    </location>
</feature>
<dbReference type="Pfam" id="PF07690">
    <property type="entry name" value="MFS_1"/>
    <property type="match status" value="1"/>
</dbReference>
<proteinExistence type="predicted"/>
<keyword evidence="5 7" id="KW-0472">Membrane</keyword>
<dbReference type="PANTHER" id="PTHR42718:SF9">
    <property type="entry name" value="MAJOR FACILITATOR SUPERFAMILY MULTIDRUG TRANSPORTER MFSC"/>
    <property type="match status" value="1"/>
</dbReference>
<dbReference type="GO" id="GO:0016020">
    <property type="term" value="C:membrane"/>
    <property type="evidence" value="ECO:0007669"/>
    <property type="project" value="UniProtKB-SubCell"/>
</dbReference>
<feature type="domain" description="Major facilitator superfamily (MFS) profile" evidence="8">
    <location>
        <begin position="35"/>
        <end position="533"/>
    </location>
</feature>
<dbReference type="SUPFAM" id="SSF103473">
    <property type="entry name" value="MFS general substrate transporter"/>
    <property type="match status" value="1"/>
</dbReference>
<dbReference type="AlphaFoldDB" id="A0A969W8J5"/>
<evidence type="ECO:0000313" key="10">
    <source>
        <dbReference type="Proteomes" id="UP000653472"/>
    </source>
</evidence>
<dbReference type="RefSeq" id="WP_168147640.1">
    <property type="nucleotide sequence ID" value="NZ_JAAVXB010000004.1"/>
</dbReference>
<dbReference type="Proteomes" id="UP000653472">
    <property type="component" value="Unassembled WGS sequence"/>
</dbReference>
<feature type="transmembrane region" description="Helical" evidence="7">
    <location>
        <begin position="254"/>
        <end position="274"/>
    </location>
</feature>
<feature type="transmembrane region" description="Helical" evidence="7">
    <location>
        <begin position="294"/>
        <end position="316"/>
    </location>
</feature>
<keyword evidence="3 7" id="KW-0812">Transmembrane</keyword>
<evidence type="ECO:0000256" key="4">
    <source>
        <dbReference type="ARBA" id="ARBA00022989"/>
    </source>
</evidence>
<evidence type="ECO:0000256" key="5">
    <source>
        <dbReference type="ARBA" id="ARBA00023136"/>
    </source>
</evidence>
<keyword evidence="2" id="KW-0813">Transport</keyword>
<dbReference type="GO" id="GO:0022857">
    <property type="term" value="F:transmembrane transporter activity"/>
    <property type="evidence" value="ECO:0007669"/>
    <property type="project" value="InterPro"/>
</dbReference>
<evidence type="ECO:0000256" key="3">
    <source>
        <dbReference type="ARBA" id="ARBA00022692"/>
    </source>
</evidence>
<organism evidence="9 10">
    <name type="scientific">Solimonas marina</name>
    <dbReference type="NCBI Taxonomy" id="2714601"/>
    <lineage>
        <taxon>Bacteria</taxon>
        <taxon>Pseudomonadati</taxon>
        <taxon>Pseudomonadota</taxon>
        <taxon>Gammaproteobacteria</taxon>
        <taxon>Nevskiales</taxon>
        <taxon>Nevskiaceae</taxon>
        <taxon>Solimonas</taxon>
    </lineage>
</organism>
<keyword evidence="10" id="KW-1185">Reference proteome</keyword>
<dbReference type="PANTHER" id="PTHR42718">
    <property type="entry name" value="MAJOR FACILITATOR SUPERFAMILY MULTIDRUG TRANSPORTER MFSC"/>
    <property type="match status" value="1"/>
</dbReference>
<evidence type="ECO:0000313" key="9">
    <source>
        <dbReference type="EMBL" id="NKF22377.1"/>
    </source>
</evidence>
<comment type="subcellular location">
    <subcellularLocation>
        <location evidence="1">Membrane</location>
        <topology evidence="1">Multi-pass membrane protein</topology>
    </subcellularLocation>
</comment>
<dbReference type="InterPro" id="IPR011701">
    <property type="entry name" value="MFS"/>
</dbReference>
<feature type="transmembrane region" description="Helical" evidence="7">
    <location>
        <begin position="96"/>
        <end position="118"/>
    </location>
</feature>
<feature type="transmembrane region" description="Helical" evidence="7">
    <location>
        <begin position="328"/>
        <end position="348"/>
    </location>
</feature>
<name>A0A969W8J5_9GAMM</name>
<evidence type="ECO:0000256" key="6">
    <source>
        <dbReference type="SAM" id="MobiDB-lite"/>
    </source>
</evidence>
<feature type="region of interest" description="Disordered" evidence="6">
    <location>
        <begin position="1"/>
        <end position="23"/>
    </location>
</feature>
<evidence type="ECO:0000259" key="8">
    <source>
        <dbReference type="PROSITE" id="PS50850"/>
    </source>
</evidence>
<feature type="transmembrane region" description="Helical" evidence="7">
    <location>
        <begin position="355"/>
        <end position="372"/>
    </location>
</feature>
<dbReference type="InterPro" id="IPR036259">
    <property type="entry name" value="MFS_trans_sf"/>
</dbReference>
<feature type="transmembrane region" description="Helical" evidence="7">
    <location>
        <begin position="384"/>
        <end position="404"/>
    </location>
</feature>
<feature type="transmembrane region" description="Helical" evidence="7">
    <location>
        <begin position="190"/>
        <end position="210"/>
    </location>
</feature>
<dbReference type="PROSITE" id="PS50850">
    <property type="entry name" value="MFS"/>
    <property type="match status" value="1"/>
</dbReference>